<dbReference type="Pfam" id="PF01894">
    <property type="entry name" value="YjbQ"/>
    <property type="match status" value="1"/>
</dbReference>
<dbReference type="AlphaFoldDB" id="A0A1F6B1J7"/>
<dbReference type="InterPro" id="IPR035917">
    <property type="entry name" value="YjbQ-like_sf"/>
</dbReference>
<dbReference type="NCBIfam" id="TIGR00149">
    <property type="entry name" value="TIGR00149_YjbQ"/>
    <property type="match status" value="1"/>
</dbReference>
<comment type="similarity">
    <text evidence="1">Belongs to the UPF0047 family.</text>
</comment>
<dbReference type="SUPFAM" id="SSF111038">
    <property type="entry name" value="YjbQ-like"/>
    <property type="match status" value="1"/>
</dbReference>
<evidence type="ECO:0008006" key="4">
    <source>
        <dbReference type="Google" id="ProtNLM"/>
    </source>
</evidence>
<gene>
    <name evidence="2" type="ORF">A2973_02660</name>
</gene>
<dbReference type="PIRSF" id="PIRSF004681">
    <property type="entry name" value="UCP004681"/>
    <property type="match status" value="1"/>
</dbReference>
<dbReference type="Proteomes" id="UP000176409">
    <property type="component" value="Unassembled WGS sequence"/>
</dbReference>
<comment type="caution">
    <text evidence="2">The sequence shown here is derived from an EMBL/GenBank/DDBJ whole genome shotgun (WGS) entry which is preliminary data.</text>
</comment>
<proteinExistence type="inferred from homology"/>
<protein>
    <recommendedName>
        <fullName evidence="4">Secondary thiamine-phosphate synthase enzyme</fullName>
    </recommendedName>
</protein>
<dbReference type="Gene3D" id="2.60.120.460">
    <property type="entry name" value="YjbQ-like"/>
    <property type="match status" value="1"/>
</dbReference>
<dbReference type="PANTHER" id="PTHR30615">
    <property type="entry name" value="UNCHARACTERIZED PROTEIN YJBQ-RELATED"/>
    <property type="match status" value="1"/>
</dbReference>
<dbReference type="InterPro" id="IPR001602">
    <property type="entry name" value="UPF0047_YjbQ-like"/>
</dbReference>
<name>A0A1F6B1J7_9BACT</name>
<evidence type="ECO:0000256" key="1">
    <source>
        <dbReference type="ARBA" id="ARBA00005534"/>
    </source>
</evidence>
<dbReference type="EMBL" id="MFJZ01000001">
    <property type="protein sequence ID" value="OGG30800.1"/>
    <property type="molecule type" value="Genomic_DNA"/>
</dbReference>
<dbReference type="STRING" id="1798396.A2973_02660"/>
<evidence type="ECO:0000313" key="2">
    <source>
        <dbReference type="EMBL" id="OGG30800.1"/>
    </source>
</evidence>
<reference evidence="2 3" key="1">
    <citation type="journal article" date="2016" name="Nat. Commun.">
        <title>Thousands of microbial genomes shed light on interconnected biogeochemical processes in an aquifer system.</title>
        <authorList>
            <person name="Anantharaman K."/>
            <person name="Brown C.T."/>
            <person name="Hug L.A."/>
            <person name="Sharon I."/>
            <person name="Castelle C.J."/>
            <person name="Probst A.J."/>
            <person name="Thomas B.C."/>
            <person name="Singh A."/>
            <person name="Wilkins M.J."/>
            <person name="Karaoz U."/>
            <person name="Brodie E.L."/>
            <person name="Williams K.H."/>
            <person name="Hubbard S.S."/>
            <person name="Banfield J.F."/>
        </authorList>
    </citation>
    <scope>NUCLEOTIDE SEQUENCE [LARGE SCALE GENOMIC DNA]</scope>
</reference>
<organism evidence="2 3">
    <name type="scientific">Candidatus Gottesmanbacteria bacterium RIFCSPLOWO2_01_FULL_49_10</name>
    <dbReference type="NCBI Taxonomy" id="1798396"/>
    <lineage>
        <taxon>Bacteria</taxon>
        <taxon>Candidatus Gottesmaniibacteriota</taxon>
    </lineage>
</organism>
<sequence length="151" mass="17525">MKILNKNIKVTTQKSMDFIDLTEEAKEFVKLSQIKNGLLAIHSKHTTMAIRINESEKGIRYDIRELMKRLIPKGMYYRHNDLEVRTENLVCDKDASDCINGHSHCMHFLMGNSETIPVVDGNLTLGRWQRIFALELDCSRKREVEMLVMGE</sequence>
<evidence type="ECO:0000313" key="3">
    <source>
        <dbReference type="Proteomes" id="UP000176409"/>
    </source>
</evidence>
<accession>A0A1F6B1J7</accession>
<dbReference type="PANTHER" id="PTHR30615:SF8">
    <property type="entry name" value="UPF0047 PROTEIN C4A8.02C"/>
    <property type="match status" value="1"/>
</dbReference>